<feature type="transmembrane region" description="Helical" evidence="10">
    <location>
        <begin position="182"/>
        <end position="202"/>
    </location>
</feature>
<organism evidence="11 12">
    <name type="scientific">Petromyzon marinus</name>
    <name type="common">Sea lamprey</name>
    <dbReference type="NCBI Taxonomy" id="7757"/>
    <lineage>
        <taxon>Eukaryota</taxon>
        <taxon>Metazoa</taxon>
        <taxon>Chordata</taxon>
        <taxon>Craniata</taxon>
        <taxon>Vertebrata</taxon>
        <taxon>Cyclostomata</taxon>
        <taxon>Hyperoartia</taxon>
        <taxon>Petromyzontiformes</taxon>
        <taxon>Petromyzontidae</taxon>
        <taxon>Petromyzon</taxon>
    </lineage>
</organism>
<dbReference type="KEGG" id="pmrn:116953170"/>
<feature type="transmembrane region" description="Helical" evidence="10">
    <location>
        <begin position="290"/>
        <end position="310"/>
    </location>
</feature>
<feature type="transmembrane region" description="Helical" evidence="10">
    <location>
        <begin position="491"/>
        <end position="509"/>
    </location>
</feature>
<evidence type="ECO:0000256" key="10">
    <source>
        <dbReference type="SAM" id="Phobius"/>
    </source>
</evidence>
<comment type="subcellular location">
    <subcellularLocation>
        <location evidence="1">Endoplasmic reticulum membrane</location>
        <topology evidence="1">Multi-pass membrane protein</topology>
    </subcellularLocation>
</comment>
<keyword evidence="9 10" id="KW-0472">Membrane</keyword>
<evidence type="ECO:0000256" key="3">
    <source>
        <dbReference type="ARBA" id="ARBA00012132"/>
    </source>
</evidence>
<feature type="transmembrane region" description="Helical" evidence="10">
    <location>
        <begin position="152"/>
        <end position="173"/>
    </location>
</feature>
<dbReference type="GeneID" id="116953170"/>
<keyword evidence="8 10" id="KW-1133">Transmembrane helix</keyword>
<evidence type="ECO:0000256" key="1">
    <source>
        <dbReference type="ARBA" id="ARBA00004477"/>
    </source>
</evidence>
<protein>
    <recommendedName>
        <fullName evidence="3">dolichol kinase</fullName>
        <ecNumber evidence="3">2.7.1.108</ecNumber>
    </recommendedName>
</protein>
<feature type="transmembrane region" description="Helical" evidence="10">
    <location>
        <begin position="26"/>
        <end position="43"/>
    </location>
</feature>
<sequence length="526" mass="53356">MSSSVTAALEAAVVVACVCRLHLASWGPLTASLLLLAVQTFYTQPKWGRLIGASPTLGAAFRSGSASACGLLAGGLAVPLVAAALAHRCAGTAAKAAAVSAALSSSLLLSLTSLVGLLLTRPLPRRTCAIYVATTALAVHALRGGGAGADGAAAIAGLLLASAAFLLLLLVALPGSLSLGEALVVAEGLGAPAHCLATWTVASGGGAKRDELTSVLLVVSAGAVVAGAVFSLLFRFMTSNHLARAVYFYGLCLVFALGILLPWLQHLFHSDPLLWLADFLSRPRDRRYTLAYWAFLLAGAVALAAALGGAAWPAGGALPRTAARKAFHAFAVAAFLPGLARDRALLHLASVAAAAAFLGLEYARAFDVRPLGGILRASLPALVDERDSGPLVLTHIYLLLGMALPLWLSWPACCPLAGAAVGLPSLAPYAGVLALGVGDAVASVFGSGLGCCRWPGTCKTVEGTVASVFAQVMVLALVAVADGAVRLGSEYAAVLVCVTLAALLEAFTAQIDNLLLPLYAFALFLA</sequence>
<dbReference type="GO" id="GO:0043048">
    <property type="term" value="P:dolichyl monophosphate biosynthetic process"/>
    <property type="evidence" value="ECO:0007669"/>
    <property type="project" value="TreeGrafter"/>
</dbReference>
<dbReference type="PANTHER" id="PTHR13205:SF15">
    <property type="entry name" value="DOLICHOL KINASE"/>
    <property type="match status" value="1"/>
</dbReference>
<dbReference type="GO" id="GO:0004168">
    <property type="term" value="F:dolichol kinase activity"/>
    <property type="evidence" value="ECO:0007669"/>
    <property type="project" value="UniProtKB-EC"/>
</dbReference>
<dbReference type="CTD" id="22845"/>
<keyword evidence="7" id="KW-0256">Endoplasmic reticulum</keyword>
<dbReference type="AlphaFoldDB" id="A0AAJ7XD88"/>
<evidence type="ECO:0000256" key="4">
    <source>
        <dbReference type="ARBA" id="ARBA00022679"/>
    </source>
</evidence>
<evidence type="ECO:0000256" key="6">
    <source>
        <dbReference type="ARBA" id="ARBA00022777"/>
    </source>
</evidence>
<feature type="transmembrane region" description="Helical" evidence="10">
    <location>
        <begin position="464"/>
        <end position="485"/>
    </location>
</feature>
<dbReference type="InterPro" id="IPR032974">
    <property type="entry name" value="Polypren_kinase"/>
</dbReference>
<evidence type="ECO:0000313" key="12">
    <source>
        <dbReference type="RefSeq" id="XP_032828983.1"/>
    </source>
</evidence>
<keyword evidence="5 10" id="KW-0812">Transmembrane</keyword>
<evidence type="ECO:0000256" key="2">
    <source>
        <dbReference type="ARBA" id="ARBA00010794"/>
    </source>
</evidence>
<feature type="transmembrane region" description="Helical" evidence="10">
    <location>
        <begin position="246"/>
        <end position="264"/>
    </location>
</feature>
<evidence type="ECO:0000313" key="11">
    <source>
        <dbReference type="Proteomes" id="UP001318040"/>
    </source>
</evidence>
<comment type="similarity">
    <text evidence="2">Belongs to the polyprenol kinase family.</text>
</comment>
<dbReference type="PANTHER" id="PTHR13205">
    <property type="entry name" value="TRANSMEMBRANE PROTEIN 15-RELATED"/>
    <property type="match status" value="1"/>
</dbReference>
<feature type="transmembrane region" description="Helical" evidence="10">
    <location>
        <begin position="345"/>
        <end position="363"/>
    </location>
</feature>
<dbReference type="GO" id="GO:0005789">
    <property type="term" value="C:endoplasmic reticulum membrane"/>
    <property type="evidence" value="ECO:0007669"/>
    <property type="project" value="UniProtKB-SubCell"/>
</dbReference>
<dbReference type="RefSeq" id="XP_032828983.1">
    <property type="nucleotide sequence ID" value="XM_032973092.1"/>
</dbReference>
<evidence type="ECO:0000256" key="8">
    <source>
        <dbReference type="ARBA" id="ARBA00022989"/>
    </source>
</evidence>
<reference evidence="12" key="1">
    <citation type="submission" date="2025-08" db="UniProtKB">
        <authorList>
            <consortium name="RefSeq"/>
        </authorList>
    </citation>
    <scope>IDENTIFICATION</scope>
    <source>
        <tissue evidence="12">Sperm</tissue>
    </source>
</reference>
<evidence type="ECO:0000256" key="5">
    <source>
        <dbReference type="ARBA" id="ARBA00022692"/>
    </source>
</evidence>
<keyword evidence="6 12" id="KW-0418">Kinase</keyword>
<dbReference type="Proteomes" id="UP001318040">
    <property type="component" value="Chromosome 50"/>
</dbReference>
<keyword evidence="11" id="KW-1185">Reference proteome</keyword>
<proteinExistence type="inferred from homology"/>
<evidence type="ECO:0000256" key="7">
    <source>
        <dbReference type="ARBA" id="ARBA00022824"/>
    </source>
</evidence>
<feature type="transmembrane region" description="Helical" evidence="10">
    <location>
        <begin position="97"/>
        <end position="119"/>
    </location>
</feature>
<feature type="transmembrane region" description="Helical" evidence="10">
    <location>
        <begin position="429"/>
        <end position="452"/>
    </location>
</feature>
<accession>A0AAJ7XD88</accession>
<feature type="transmembrane region" description="Helical" evidence="10">
    <location>
        <begin position="214"/>
        <end position="234"/>
    </location>
</feature>
<keyword evidence="4" id="KW-0808">Transferase</keyword>
<feature type="transmembrane region" description="Helical" evidence="10">
    <location>
        <begin position="64"/>
        <end position="85"/>
    </location>
</feature>
<gene>
    <name evidence="12" type="primary">DOLK</name>
</gene>
<name>A0AAJ7XD88_PETMA</name>
<evidence type="ECO:0000256" key="9">
    <source>
        <dbReference type="ARBA" id="ARBA00023136"/>
    </source>
</evidence>
<dbReference type="EC" id="2.7.1.108" evidence="3"/>
<feature type="transmembrane region" description="Helical" evidence="10">
    <location>
        <begin position="396"/>
        <end position="423"/>
    </location>
</feature>